<dbReference type="AlphaFoldDB" id="A0AA41X634"/>
<sequence>MRNHFRSPYRTEIVTTDGSIYAEESMLELLNQACLQHGSNLRGRQEAVRHHTGYHKKIPLPITDHVCLFPTKSLKNLKTISISVDRIQAMRPQGRGTLFTFHNGHELYVDIGYDSMRLQYDRAICAQAKLGYKLSKWRPRS</sequence>
<dbReference type="InterPro" id="IPR010461">
    <property type="entry name" value="ComK"/>
</dbReference>
<dbReference type="RefSeq" id="WP_254757773.1">
    <property type="nucleotide sequence ID" value="NZ_JANCLT010000002.1"/>
</dbReference>
<name>A0AA41X634_9BACI</name>
<accession>A0AA41X634</accession>
<dbReference type="Pfam" id="PF06338">
    <property type="entry name" value="ComK"/>
    <property type="match status" value="1"/>
</dbReference>
<proteinExistence type="predicted"/>
<dbReference type="GO" id="GO:0030420">
    <property type="term" value="P:establishment of competence for transformation"/>
    <property type="evidence" value="ECO:0007669"/>
    <property type="project" value="InterPro"/>
</dbReference>
<evidence type="ECO:0000313" key="1">
    <source>
        <dbReference type="EMBL" id="MCP8967863.1"/>
    </source>
</evidence>
<dbReference type="Proteomes" id="UP001156102">
    <property type="component" value="Unassembled WGS sequence"/>
</dbReference>
<reference evidence="1" key="1">
    <citation type="submission" date="2022-07" db="EMBL/GenBank/DDBJ databases">
        <authorList>
            <person name="Li W.-J."/>
            <person name="Deng Q.-Q."/>
        </authorList>
    </citation>
    <scope>NUCLEOTIDE SEQUENCE</scope>
    <source>
        <strain evidence="1">SYSU M60031</strain>
    </source>
</reference>
<organism evidence="1 2">
    <name type="scientific">Ectobacillus ponti</name>
    <dbReference type="NCBI Taxonomy" id="2961894"/>
    <lineage>
        <taxon>Bacteria</taxon>
        <taxon>Bacillati</taxon>
        <taxon>Bacillota</taxon>
        <taxon>Bacilli</taxon>
        <taxon>Bacillales</taxon>
        <taxon>Bacillaceae</taxon>
        <taxon>Ectobacillus</taxon>
    </lineage>
</organism>
<dbReference type="EMBL" id="JANCLT010000002">
    <property type="protein sequence ID" value="MCP8967863.1"/>
    <property type="molecule type" value="Genomic_DNA"/>
</dbReference>
<comment type="caution">
    <text evidence="1">The sequence shown here is derived from an EMBL/GenBank/DDBJ whole genome shotgun (WGS) entry which is preliminary data.</text>
</comment>
<gene>
    <name evidence="1" type="ORF">NK662_04830</name>
</gene>
<keyword evidence="2" id="KW-1185">Reference proteome</keyword>
<protein>
    <submittedName>
        <fullName evidence="1">Competence protein ComK</fullName>
    </submittedName>
</protein>
<evidence type="ECO:0000313" key="2">
    <source>
        <dbReference type="Proteomes" id="UP001156102"/>
    </source>
</evidence>